<reference evidence="4 5" key="1">
    <citation type="journal article" date="2019" name="Int. J. Syst. Evol. Microbiol.">
        <title>The Global Catalogue of Microorganisms (GCM) 10K type strain sequencing project: providing services to taxonomists for standard genome sequencing and annotation.</title>
        <authorList>
            <consortium name="The Broad Institute Genomics Platform"/>
            <consortium name="The Broad Institute Genome Sequencing Center for Infectious Disease"/>
            <person name="Wu L."/>
            <person name="Ma J."/>
        </authorList>
    </citation>
    <scope>NUCLEOTIDE SEQUENCE [LARGE SCALE GENOMIC DNA]</scope>
    <source>
        <strain evidence="4 5">JCM 15478</strain>
    </source>
</reference>
<dbReference type="PANTHER" id="PTHR22916:SF3">
    <property type="entry name" value="UDP-GLCNAC:BETAGAL BETA-1,3-N-ACETYLGLUCOSAMINYLTRANSFERASE-LIKE PROTEIN 1"/>
    <property type="match status" value="1"/>
</dbReference>
<sequence length="590" mass="64909">MTAPETAPAPAQAPDPAPDTLKVSVVIPTYNTGPTVLTGLRALRGQTLPRDEFEVIYVDDGSTDDTADILERELDGERNMRVIRIENSGWPGRPRNIGTEAARGEYVHYVDDDDWLAPEALERLHARARETDADVVIGRMAGHGRGAPRAVFDKPLARASLRENTSLLGSMTVHKLFRRAFLREKELRFAEGKVRLEDHIFMLRAYLLTDRVSTVHDYTCYHWVRHSNGQHNISYQRIDPVPYVDSIRRVLAVLDAPETRVPSGRLRNRLLANWYGYKGLRRLTGRGLLIQPAEHRYAWFDAVGALAADIPEEADAHLPARLRVVSALARHGDRQAWEDFAVFEAGIAHEHQVQSAEWHDGRLTVRCRTRLVHPAFAGAPVEPVSFVRHGKGYRWELPASVTAVPGVAEAADFTEDVSGGKARGLLHHAEGGTALAVKGTHRFTAVPLGEPATGADRHEGLLGRVARRLRGTAGPGAGSRTGAPERFALRYETEFTVDPATADQGGPLAPGTWHVKTQTSSCGWITAPKLRGLRVEGPQEPDEYREFEEPRDETESRDEATERRTGDGEDRTDAGAGQSLSSSPSASASA</sequence>
<evidence type="ECO:0000256" key="1">
    <source>
        <dbReference type="SAM" id="MobiDB-lite"/>
    </source>
</evidence>
<evidence type="ECO:0000313" key="5">
    <source>
        <dbReference type="Proteomes" id="UP001500016"/>
    </source>
</evidence>
<gene>
    <name evidence="4" type="ORF">GCM10009801_57470</name>
</gene>
<dbReference type="PANTHER" id="PTHR22916">
    <property type="entry name" value="GLYCOSYLTRANSFERASE"/>
    <property type="match status" value="1"/>
</dbReference>
<feature type="compositionally biased region" description="Basic and acidic residues" evidence="1">
    <location>
        <begin position="542"/>
        <end position="573"/>
    </location>
</feature>
<dbReference type="Proteomes" id="UP001500016">
    <property type="component" value="Unassembled WGS sequence"/>
</dbReference>
<proteinExistence type="predicted"/>
<dbReference type="Pfam" id="PF22181">
    <property type="entry name" value="TarS_linker"/>
    <property type="match status" value="1"/>
</dbReference>
<dbReference type="InterPro" id="IPR054028">
    <property type="entry name" value="TarS/TarP_linker"/>
</dbReference>
<feature type="domain" description="Glycosyltransferase 2-like" evidence="2">
    <location>
        <begin position="24"/>
        <end position="151"/>
    </location>
</feature>
<evidence type="ECO:0000259" key="3">
    <source>
        <dbReference type="Pfam" id="PF22181"/>
    </source>
</evidence>
<dbReference type="EMBL" id="BAAAPE010000013">
    <property type="protein sequence ID" value="GAA2091477.1"/>
    <property type="molecule type" value="Genomic_DNA"/>
</dbReference>
<evidence type="ECO:0000259" key="2">
    <source>
        <dbReference type="Pfam" id="PF00535"/>
    </source>
</evidence>
<comment type="caution">
    <text evidence="4">The sequence shown here is derived from an EMBL/GenBank/DDBJ whole genome shotgun (WGS) entry which is preliminary data.</text>
</comment>
<feature type="region of interest" description="Disordered" evidence="1">
    <location>
        <begin position="532"/>
        <end position="590"/>
    </location>
</feature>
<keyword evidence="5" id="KW-1185">Reference proteome</keyword>
<feature type="domain" description="TarS/TarP linker" evidence="3">
    <location>
        <begin position="240"/>
        <end position="341"/>
    </location>
</feature>
<protein>
    <recommendedName>
        <fullName evidence="6">Glycosyl transferase</fullName>
    </recommendedName>
</protein>
<name>A0ABN2WG03_9ACTN</name>
<dbReference type="InterPro" id="IPR001173">
    <property type="entry name" value="Glyco_trans_2-like"/>
</dbReference>
<feature type="compositionally biased region" description="Low complexity" evidence="1">
    <location>
        <begin position="574"/>
        <end position="590"/>
    </location>
</feature>
<dbReference type="InterPro" id="IPR029044">
    <property type="entry name" value="Nucleotide-diphossugar_trans"/>
</dbReference>
<accession>A0ABN2WG03</accession>
<dbReference type="RefSeq" id="WP_344532196.1">
    <property type="nucleotide sequence ID" value="NZ_BAAAPE010000013.1"/>
</dbReference>
<dbReference type="CDD" id="cd00761">
    <property type="entry name" value="Glyco_tranf_GTA_type"/>
    <property type="match status" value="1"/>
</dbReference>
<dbReference type="SUPFAM" id="SSF53448">
    <property type="entry name" value="Nucleotide-diphospho-sugar transferases"/>
    <property type="match status" value="1"/>
</dbReference>
<organism evidence="4 5">
    <name type="scientific">Streptomyces albiaxialis</name>
    <dbReference type="NCBI Taxonomy" id="329523"/>
    <lineage>
        <taxon>Bacteria</taxon>
        <taxon>Bacillati</taxon>
        <taxon>Actinomycetota</taxon>
        <taxon>Actinomycetes</taxon>
        <taxon>Kitasatosporales</taxon>
        <taxon>Streptomycetaceae</taxon>
        <taxon>Streptomyces</taxon>
    </lineage>
</organism>
<evidence type="ECO:0008006" key="6">
    <source>
        <dbReference type="Google" id="ProtNLM"/>
    </source>
</evidence>
<evidence type="ECO:0000313" key="4">
    <source>
        <dbReference type="EMBL" id="GAA2091477.1"/>
    </source>
</evidence>
<dbReference type="Pfam" id="PF00535">
    <property type="entry name" value="Glycos_transf_2"/>
    <property type="match status" value="1"/>
</dbReference>
<dbReference type="Gene3D" id="3.90.550.10">
    <property type="entry name" value="Spore Coat Polysaccharide Biosynthesis Protein SpsA, Chain A"/>
    <property type="match status" value="1"/>
</dbReference>